<feature type="transmembrane region" description="Helical" evidence="1">
    <location>
        <begin position="167"/>
        <end position="184"/>
    </location>
</feature>
<evidence type="ECO:0000256" key="1">
    <source>
        <dbReference type="SAM" id="Phobius"/>
    </source>
</evidence>
<gene>
    <name evidence="3" type="ORF">BI308_09075</name>
</gene>
<keyword evidence="1" id="KW-0472">Membrane</keyword>
<feature type="transmembrane region" description="Helical" evidence="1">
    <location>
        <begin position="141"/>
        <end position="161"/>
    </location>
</feature>
<dbReference type="STRING" id="1925591.BI308_09075"/>
<feature type="transmembrane region" description="Helical" evidence="1">
    <location>
        <begin position="70"/>
        <end position="91"/>
    </location>
</feature>
<organism evidence="3 4">
    <name type="scientific">Roseofilum reptotaenium AO1-A</name>
    <dbReference type="NCBI Taxonomy" id="1925591"/>
    <lineage>
        <taxon>Bacteria</taxon>
        <taxon>Bacillati</taxon>
        <taxon>Cyanobacteriota</taxon>
        <taxon>Cyanophyceae</taxon>
        <taxon>Desertifilales</taxon>
        <taxon>Desertifilaceae</taxon>
        <taxon>Roseofilum</taxon>
    </lineage>
</organism>
<dbReference type="InterPro" id="IPR002656">
    <property type="entry name" value="Acyl_transf_3_dom"/>
</dbReference>
<feature type="transmembrane region" description="Helical" evidence="1">
    <location>
        <begin position="290"/>
        <end position="314"/>
    </location>
</feature>
<dbReference type="Pfam" id="PF01757">
    <property type="entry name" value="Acyl_transf_3"/>
    <property type="match status" value="1"/>
</dbReference>
<dbReference type="GO" id="GO:0016747">
    <property type="term" value="F:acyltransferase activity, transferring groups other than amino-acyl groups"/>
    <property type="evidence" value="ECO:0007669"/>
    <property type="project" value="InterPro"/>
</dbReference>
<evidence type="ECO:0000259" key="2">
    <source>
        <dbReference type="Pfam" id="PF01757"/>
    </source>
</evidence>
<sequence>MILLYNLPDYCFKSYHFHLFGTTVDLSPLHHLSLQCSLGLLVFLAGSLINRHQLTFPNIQTAGKFLFKKLAKLFPLYYLSLALFCYLYSMLDWGQILIHVLGLQLIFSSDRYPPLPTLWYVGLILVYYSLFSLLNIEKIPTLYKATILGVVLLTLFLSATYLNITDMRLICYSLPFIGGILVAKKNWFESRIWRKVLSLNKGLFLAFLPLCWLWEKKYSLGIEHNTILLNLLMFSFVLLIYRISDVVCQNSRLNRLFHTIAYCAYGMFLFHRPIWFVLEQMMRSLFLVENVHIITAGLVFLGIPLIIGVSYVLLTLYDRYGITAWYHPKTLISQ</sequence>
<evidence type="ECO:0000313" key="3">
    <source>
        <dbReference type="EMBL" id="OJJ25879.1"/>
    </source>
</evidence>
<dbReference type="AlphaFoldDB" id="A0A1L9QTA9"/>
<keyword evidence="4" id="KW-1185">Reference proteome</keyword>
<reference evidence="3" key="1">
    <citation type="submission" date="2016-10" db="EMBL/GenBank/DDBJ databases">
        <title>CRISPR-Cas defence system in Roseofilum reptotaenium: evidence of a bacteriophage-cyanobacterium arms race in the coral black band disease.</title>
        <authorList>
            <person name="Buerger P."/>
            <person name="Wood-Charlson E.M."/>
            <person name="Weynberg K.D."/>
            <person name="Willis B."/>
            <person name="Van Oppen M.J."/>
        </authorList>
    </citation>
    <scope>NUCLEOTIDE SEQUENCE [LARGE SCALE GENOMIC DNA]</scope>
    <source>
        <strain evidence="3">AO1-A</strain>
    </source>
</reference>
<keyword evidence="1" id="KW-1133">Transmembrane helix</keyword>
<proteinExistence type="predicted"/>
<dbReference type="EMBL" id="MLAW01000012">
    <property type="protein sequence ID" value="OJJ25879.1"/>
    <property type="molecule type" value="Genomic_DNA"/>
</dbReference>
<evidence type="ECO:0000313" key="4">
    <source>
        <dbReference type="Proteomes" id="UP000183940"/>
    </source>
</evidence>
<keyword evidence="1" id="KW-0812">Transmembrane</keyword>
<feature type="transmembrane region" description="Helical" evidence="1">
    <location>
        <begin position="227"/>
        <end position="244"/>
    </location>
</feature>
<feature type="transmembrane region" description="Helical" evidence="1">
    <location>
        <begin position="196"/>
        <end position="215"/>
    </location>
</feature>
<comment type="caution">
    <text evidence="3">The sequence shown here is derived from an EMBL/GenBank/DDBJ whole genome shotgun (WGS) entry which is preliminary data.</text>
</comment>
<dbReference type="Proteomes" id="UP000183940">
    <property type="component" value="Unassembled WGS sequence"/>
</dbReference>
<feature type="transmembrane region" description="Helical" evidence="1">
    <location>
        <begin position="29"/>
        <end position="49"/>
    </location>
</feature>
<feature type="transmembrane region" description="Helical" evidence="1">
    <location>
        <begin position="117"/>
        <end position="134"/>
    </location>
</feature>
<feature type="transmembrane region" description="Helical" evidence="1">
    <location>
        <begin position="256"/>
        <end position="278"/>
    </location>
</feature>
<protein>
    <recommendedName>
        <fullName evidence="2">Acyltransferase 3 domain-containing protein</fullName>
    </recommendedName>
</protein>
<name>A0A1L9QTA9_9CYAN</name>
<feature type="domain" description="Acyltransferase 3" evidence="2">
    <location>
        <begin position="32"/>
        <end position="313"/>
    </location>
</feature>
<accession>A0A1L9QTA9</accession>